<feature type="transmembrane region" description="Helical" evidence="1">
    <location>
        <begin position="77"/>
        <end position="98"/>
    </location>
</feature>
<evidence type="ECO:0008006" key="4">
    <source>
        <dbReference type="Google" id="ProtNLM"/>
    </source>
</evidence>
<sequence>MRRHSLAHWALLLTVWVVFVCLSKNTALLALCPSQSVEAVQIFTASERAEPAASADSSECDLSEQLLQVKYQQLDTLFLIPILLLTLLLAGLLGAGCLSPPPSREPKVPKRRIHLTLCIFRE</sequence>
<dbReference type="Proteomes" id="UP000465712">
    <property type="component" value="Unassembled WGS sequence"/>
</dbReference>
<dbReference type="RefSeq" id="WP_161446536.1">
    <property type="nucleotide sequence ID" value="NZ_WXWW01000260.1"/>
</dbReference>
<evidence type="ECO:0000256" key="1">
    <source>
        <dbReference type="SAM" id="Phobius"/>
    </source>
</evidence>
<dbReference type="AlphaFoldDB" id="A0A7X5AV72"/>
<evidence type="ECO:0000313" key="2">
    <source>
        <dbReference type="EMBL" id="NAW67156.1"/>
    </source>
</evidence>
<organism evidence="2 3">
    <name type="scientific">Photobacterium halotolerans</name>
    <dbReference type="NCBI Taxonomy" id="265726"/>
    <lineage>
        <taxon>Bacteria</taxon>
        <taxon>Pseudomonadati</taxon>
        <taxon>Pseudomonadota</taxon>
        <taxon>Gammaproteobacteria</taxon>
        <taxon>Vibrionales</taxon>
        <taxon>Vibrionaceae</taxon>
        <taxon>Photobacterium</taxon>
    </lineage>
</organism>
<keyword evidence="1" id="KW-1133">Transmembrane helix</keyword>
<reference evidence="2 3" key="1">
    <citation type="submission" date="2017-05" db="EMBL/GenBank/DDBJ databases">
        <title>High clonality and local adaptation shapes Vibrionaceae linages within an endangered oasis.</title>
        <authorList>
            <person name="Vazquez-Rosas-Landa M."/>
        </authorList>
    </citation>
    <scope>NUCLEOTIDE SEQUENCE [LARGE SCALE GENOMIC DNA]</scope>
    <source>
        <strain evidence="2 3">P46_P4S1P180</strain>
    </source>
</reference>
<dbReference type="EMBL" id="WXWW01000260">
    <property type="protein sequence ID" value="NAW67156.1"/>
    <property type="molecule type" value="Genomic_DNA"/>
</dbReference>
<keyword evidence="1" id="KW-0472">Membrane</keyword>
<name>A0A7X5AV72_9GAMM</name>
<protein>
    <recommendedName>
        <fullName evidence="4">Copper resistance protein</fullName>
    </recommendedName>
</protein>
<accession>A0A7X5AV72</accession>
<gene>
    <name evidence="2" type="ORF">CAG72_18335</name>
</gene>
<evidence type="ECO:0000313" key="3">
    <source>
        <dbReference type="Proteomes" id="UP000465712"/>
    </source>
</evidence>
<comment type="caution">
    <text evidence="2">The sequence shown here is derived from an EMBL/GenBank/DDBJ whole genome shotgun (WGS) entry which is preliminary data.</text>
</comment>
<proteinExistence type="predicted"/>
<keyword evidence="1" id="KW-0812">Transmembrane</keyword>